<name>A0A3E0W3W6_9MICO</name>
<evidence type="ECO:0000313" key="2">
    <source>
        <dbReference type="Proteomes" id="UP000256709"/>
    </source>
</evidence>
<protein>
    <submittedName>
        <fullName evidence="1">Uncharacterized protein</fullName>
    </submittedName>
</protein>
<dbReference type="Proteomes" id="UP000256709">
    <property type="component" value="Unassembled WGS sequence"/>
</dbReference>
<comment type="caution">
    <text evidence="1">The sequence shown here is derived from an EMBL/GenBank/DDBJ whole genome shotgun (WGS) entry which is preliminary data.</text>
</comment>
<proteinExistence type="predicted"/>
<sequence length="127" mass="13829">MSPAFDALGPILIQPTHGLDQLAEIAATQNRFGENANGRIAIDRISGKMALVIVVKLGQHRAVISRITPEIAEAIQPVAWRLRLNNHAIKCLASVDANPDSPTYLHVWLNPELSKAPNPRRESSPVS</sequence>
<dbReference type="EMBL" id="NBXA01000006">
    <property type="protein sequence ID" value="RFA15807.1"/>
    <property type="molecule type" value="Genomic_DNA"/>
</dbReference>
<accession>A0A3E0W3W6</accession>
<dbReference type="RefSeq" id="WP_116281895.1">
    <property type="nucleotide sequence ID" value="NZ_NBXA01000006.1"/>
</dbReference>
<evidence type="ECO:0000313" key="1">
    <source>
        <dbReference type="EMBL" id="RFA15807.1"/>
    </source>
</evidence>
<organism evidence="1 2">
    <name type="scientific">Subtercola boreus</name>
    <dbReference type="NCBI Taxonomy" id="120213"/>
    <lineage>
        <taxon>Bacteria</taxon>
        <taxon>Bacillati</taxon>
        <taxon>Actinomycetota</taxon>
        <taxon>Actinomycetes</taxon>
        <taxon>Micrococcales</taxon>
        <taxon>Microbacteriaceae</taxon>
        <taxon>Subtercola</taxon>
    </lineage>
</organism>
<gene>
    <name evidence="1" type="ORF">B7R21_03640</name>
</gene>
<dbReference type="AlphaFoldDB" id="A0A3E0W3W6"/>
<reference evidence="1 2" key="1">
    <citation type="submission" date="2017-04" db="EMBL/GenBank/DDBJ databases">
        <title>Comparative genome analysis of Subtercola boreus.</title>
        <authorList>
            <person name="Cho Y.-J."/>
            <person name="Cho A."/>
            <person name="Kim O.-S."/>
            <person name="Lee J.-I."/>
        </authorList>
    </citation>
    <scope>NUCLEOTIDE SEQUENCE [LARGE SCALE GENOMIC DNA]</scope>
    <source>
        <strain evidence="1 2">P27444</strain>
    </source>
</reference>